<dbReference type="PROSITE" id="PS00284">
    <property type="entry name" value="SERPIN"/>
    <property type="match status" value="1"/>
</dbReference>
<accession>A0AAW1DD40</accession>
<feature type="compositionally biased region" description="Basic and acidic residues" evidence="4">
    <location>
        <begin position="525"/>
        <end position="536"/>
    </location>
</feature>
<evidence type="ECO:0000256" key="3">
    <source>
        <dbReference type="RuleBase" id="RU000411"/>
    </source>
</evidence>
<protein>
    <recommendedName>
        <fullName evidence="5">Serpin domain-containing protein</fullName>
    </recommendedName>
</protein>
<evidence type="ECO:0000259" key="5">
    <source>
        <dbReference type="SMART" id="SM00093"/>
    </source>
</evidence>
<dbReference type="GO" id="GO:0004867">
    <property type="term" value="F:serine-type endopeptidase inhibitor activity"/>
    <property type="evidence" value="ECO:0007669"/>
    <property type="project" value="UniProtKB-KW"/>
</dbReference>
<dbReference type="InterPro" id="IPR042185">
    <property type="entry name" value="Serpin_sf_2"/>
</dbReference>
<dbReference type="AlphaFoldDB" id="A0AAW1DD40"/>
<evidence type="ECO:0000313" key="6">
    <source>
        <dbReference type="EMBL" id="KAK9508352.1"/>
    </source>
</evidence>
<dbReference type="PANTHER" id="PTHR11461">
    <property type="entry name" value="SERINE PROTEASE INHIBITOR, SERPIN"/>
    <property type="match status" value="1"/>
</dbReference>
<dbReference type="EMBL" id="JAPXFL010000003">
    <property type="protein sequence ID" value="KAK9508352.1"/>
    <property type="molecule type" value="Genomic_DNA"/>
</dbReference>
<feature type="compositionally biased region" description="Polar residues" evidence="4">
    <location>
        <begin position="378"/>
        <end position="392"/>
    </location>
</feature>
<proteinExistence type="inferred from homology"/>
<dbReference type="Gene3D" id="2.30.39.10">
    <property type="entry name" value="Alpha-1-antitrypsin, domain 1"/>
    <property type="match status" value="1"/>
</dbReference>
<sequence>MTTPSKISHSTGLNTNDNLVKIASNYDKNEILANRVVSTTARSPPSTVKVQLSTRPAFRNNITVTTIRPSTYNKSTTSTPPRRGSVTYTPLPELYKATVSTTFKPTAKTTTTATTQNMQNYIKTTVRPTAATVKHSTIIQRKPTTTKPTTTTTTTTTTTKPTTTTTTTTTTIESTTATTPAETTTYQTKIPYEEIPLKLYDSLKDTNTAESTVTAENFSTMATEESTTISATTSTTADSTTMETTIYSTVEPMTTYTNRLVIVNNSEPFLMKQGVTEQKLEPTTEETLNETTVVYTTLPTTTTTTIANSETTTIEPLTTFKDQVLEEGINAVTSILLNGDQKKEFLINMTKPLGLFNNFITTTTTTTTEKVEEFSNNTTIEDSSATTETTTYSDEKSETRLDEIELTEKYEEVTEEQQQVTTTKKDEINGTEKIILNNAEDILINHNQVKKHVQNDVQNIVKNVLKNDENFNETIPEKYKEEIVKLVNTSEKHNNESEIKQIPKKPLNQKTQTINETTKKPLQQDVKKPQNDDNKKTAPVLIKPKPTNQKPTYNQNKPSSIIDNDGEKVPVRLAMKNHTTTNDVPKKATIIPTKESKLNPDTDDEPSQSLDIVQQESSNPIASTTVTNPPTTERSIVHEQIKLQEVDKSGTSNKFSNTKRPTYQAPSQELAPPVAIELHPAPYESMGLEASTAFLAEDVRRFADLCNELAFKLWTALTSKGQISSRSLVMSPFAVTSLLAMVFLGARGATSGQMNDILRLDDMVTFNPHQVLQNVTDSVLNSKTKGVATAAFVRELYSDKSKGKLLDFYKERAQQYYQGHVEEINFNTVGDIIRRRTNLLVKRQTLGKVAEYLRGSSVNMKPPLAAFSANIFQTDCELGSTEGRDGEMYFVVRPSTRQRRLVPVPAVVWRQGFLAGYEPGLDATSVCLGPDSVVSTILILPGQQGQVAPGDGLSRLEQRLIETSYRRGAWSRLLRSQLPRPGLELQVPRFSHRSVLNVTGALTRMGLRDLFGSKADLRGLNGLSNDLHLSDMVQVNTFSTCGEETVGARHHIETYPASPQRTGRIDPVDSQALADMLHDYGGNMQHWQQQWDNLPLPLRSRQARLPDNPRLRFDRPFLYIVRHNPSGIILHMGRFNPRLLP</sequence>
<keyword evidence="2" id="KW-0722">Serine protease inhibitor</keyword>
<dbReference type="Pfam" id="PF00079">
    <property type="entry name" value="Serpin"/>
    <property type="match status" value="1"/>
</dbReference>
<dbReference type="InterPro" id="IPR042178">
    <property type="entry name" value="Serpin_sf_1"/>
</dbReference>
<organism evidence="6 7">
    <name type="scientific">Rhynocoris fuscipes</name>
    <dbReference type="NCBI Taxonomy" id="488301"/>
    <lineage>
        <taxon>Eukaryota</taxon>
        <taxon>Metazoa</taxon>
        <taxon>Ecdysozoa</taxon>
        <taxon>Arthropoda</taxon>
        <taxon>Hexapoda</taxon>
        <taxon>Insecta</taxon>
        <taxon>Pterygota</taxon>
        <taxon>Neoptera</taxon>
        <taxon>Paraneoptera</taxon>
        <taxon>Hemiptera</taxon>
        <taxon>Heteroptera</taxon>
        <taxon>Panheteroptera</taxon>
        <taxon>Cimicomorpha</taxon>
        <taxon>Reduviidae</taxon>
        <taxon>Harpactorinae</taxon>
        <taxon>Harpactorini</taxon>
        <taxon>Rhynocoris</taxon>
    </lineage>
</organism>
<name>A0AAW1DD40_9HEMI</name>
<feature type="region of interest" description="Disordered" evidence="4">
    <location>
        <begin position="378"/>
        <end position="398"/>
    </location>
</feature>
<feature type="region of interest" description="Disordered" evidence="4">
    <location>
        <begin position="143"/>
        <end position="180"/>
    </location>
</feature>
<keyword evidence="1" id="KW-0646">Protease inhibitor</keyword>
<dbReference type="SMART" id="SM00093">
    <property type="entry name" value="SERPIN"/>
    <property type="match status" value="1"/>
</dbReference>
<dbReference type="PANTHER" id="PTHR11461:SF372">
    <property type="entry name" value="ACCESSORY GLAND PROTEIN ACP76A-RELATED"/>
    <property type="match status" value="1"/>
</dbReference>
<dbReference type="InterPro" id="IPR036186">
    <property type="entry name" value="Serpin_sf"/>
</dbReference>
<keyword evidence="7" id="KW-1185">Reference proteome</keyword>
<dbReference type="SUPFAM" id="SSF56574">
    <property type="entry name" value="Serpins"/>
    <property type="match status" value="1"/>
</dbReference>
<dbReference type="InterPro" id="IPR000215">
    <property type="entry name" value="Serpin_fam"/>
</dbReference>
<dbReference type="InterPro" id="IPR023795">
    <property type="entry name" value="Serpin_CS"/>
</dbReference>
<feature type="compositionally biased region" description="Polar residues" evidence="4">
    <location>
        <begin position="546"/>
        <end position="562"/>
    </location>
</feature>
<evidence type="ECO:0000256" key="4">
    <source>
        <dbReference type="SAM" id="MobiDB-lite"/>
    </source>
</evidence>
<gene>
    <name evidence="6" type="ORF">O3M35_005938</name>
</gene>
<comment type="similarity">
    <text evidence="3">Belongs to the serpin family.</text>
</comment>
<dbReference type="InterPro" id="IPR023796">
    <property type="entry name" value="Serpin_dom"/>
</dbReference>
<dbReference type="Gene3D" id="3.30.497.10">
    <property type="entry name" value="Antithrombin, subunit I, domain 2"/>
    <property type="match status" value="1"/>
</dbReference>
<feature type="domain" description="Serpin" evidence="5">
    <location>
        <begin position="711"/>
        <end position="1137"/>
    </location>
</feature>
<feature type="region of interest" description="Disordered" evidence="4">
    <location>
        <begin position="493"/>
        <end position="566"/>
    </location>
</feature>
<evidence type="ECO:0000313" key="7">
    <source>
        <dbReference type="Proteomes" id="UP001461498"/>
    </source>
</evidence>
<reference evidence="6 7" key="1">
    <citation type="submission" date="2022-12" db="EMBL/GenBank/DDBJ databases">
        <title>Chromosome-level genome assembly of true bugs.</title>
        <authorList>
            <person name="Ma L."/>
            <person name="Li H."/>
        </authorList>
    </citation>
    <scope>NUCLEOTIDE SEQUENCE [LARGE SCALE GENOMIC DNA]</scope>
    <source>
        <strain evidence="6">Lab_2022b</strain>
    </source>
</reference>
<evidence type="ECO:0000256" key="2">
    <source>
        <dbReference type="ARBA" id="ARBA00022900"/>
    </source>
</evidence>
<dbReference type="GO" id="GO:0005615">
    <property type="term" value="C:extracellular space"/>
    <property type="evidence" value="ECO:0007669"/>
    <property type="project" value="InterPro"/>
</dbReference>
<evidence type="ECO:0000256" key="1">
    <source>
        <dbReference type="ARBA" id="ARBA00022690"/>
    </source>
</evidence>
<dbReference type="Proteomes" id="UP001461498">
    <property type="component" value="Unassembled WGS sequence"/>
</dbReference>
<comment type="caution">
    <text evidence="6">The sequence shown here is derived from an EMBL/GenBank/DDBJ whole genome shotgun (WGS) entry which is preliminary data.</text>
</comment>